<proteinExistence type="predicted"/>
<name>A0A0E9RHR3_ANGAN</name>
<protein>
    <submittedName>
        <fullName evidence="1">Uncharacterized protein</fullName>
    </submittedName>
</protein>
<accession>A0A0E9RHR3</accession>
<dbReference type="AlphaFoldDB" id="A0A0E9RHR3"/>
<reference evidence="1" key="2">
    <citation type="journal article" date="2015" name="Fish Shellfish Immunol.">
        <title>Early steps in the European eel (Anguilla anguilla)-Vibrio vulnificus interaction in the gills: Role of the RtxA13 toxin.</title>
        <authorList>
            <person name="Callol A."/>
            <person name="Pajuelo D."/>
            <person name="Ebbesson L."/>
            <person name="Teles M."/>
            <person name="MacKenzie S."/>
            <person name="Amaro C."/>
        </authorList>
    </citation>
    <scope>NUCLEOTIDE SEQUENCE</scope>
</reference>
<reference evidence="1" key="1">
    <citation type="submission" date="2014-11" db="EMBL/GenBank/DDBJ databases">
        <authorList>
            <person name="Amaro Gonzalez C."/>
        </authorList>
    </citation>
    <scope>NUCLEOTIDE SEQUENCE</scope>
</reference>
<dbReference type="EMBL" id="GBXM01079928">
    <property type="protein sequence ID" value="JAH28649.1"/>
    <property type="molecule type" value="Transcribed_RNA"/>
</dbReference>
<sequence length="77" mass="8779">MLTQNGLLLGYIQKVRILRGLSVFLLRCPVPMQLGPMSKLEDFSFSGCIFSLLAGRLDRYRFKTSTRAIIIKLQDDD</sequence>
<organism evidence="1">
    <name type="scientific">Anguilla anguilla</name>
    <name type="common">European freshwater eel</name>
    <name type="synonym">Muraena anguilla</name>
    <dbReference type="NCBI Taxonomy" id="7936"/>
    <lineage>
        <taxon>Eukaryota</taxon>
        <taxon>Metazoa</taxon>
        <taxon>Chordata</taxon>
        <taxon>Craniata</taxon>
        <taxon>Vertebrata</taxon>
        <taxon>Euteleostomi</taxon>
        <taxon>Actinopterygii</taxon>
        <taxon>Neopterygii</taxon>
        <taxon>Teleostei</taxon>
        <taxon>Anguilliformes</taxon>
        <taxon>Anguillidae</taxon>
        <taxon>Anguilla</taxon>
    </lineage>
</organism>
<evidence type="ECO:0000313" key="1">
    <source>
        <dbReference type="EMBL" id="JAH28649.1"/>
    </source>
</evidence>